<dbReference type="Proteomes" id="UP000224634">
    <property type="component" value="Unassembled WGS sequence"/>
</dbReference>
<sequence>MSSRKPTKPADNDAYVAKLLADDARKCSTKYSTVGMNAFMPKRPTSAAPKPNTRFLRNIIRETDSHNANLKKKEEEEARERMKQLRAGRTPGSRSEDRRYDDGRESKRRRVEGPLRDRRGDRDREGSKRSRTYDDRHSPDHAKEKISRRDKRKHDSDESELEKYDRPSRGRRHDGGERGSRSSHRRHPEDHDLHSRTHRSDDHERHPKRNHDHKRSRHSSRSRSTSRSRLPSHRSSRRKDEDKAHHSRHLDKQRTSASPAPEVSTNNREISMRRSSTSYSRQNGGDDGHHSSSDSDPLSNLVGPPLPSTSDMLSSTVRMRGRGAHKAPNSTIDQHFASSYNPALDVHLDNDDDEQAPTKRSRRPVPGLATEDDDDWDMALEALRDRTLWRRQGADRLRAAGFDDKVVDRWVNNAAFRGMDKGGGAAVEKDVQDVKWAKKGEGREWDRGKVVDDHGHISLRAEWSQTHDTTP</sequence>
<feature type="region of interest" description="Disordered" evidence="1">
    <location>
        <begin position="60"/>
        <end position="332"/>
    </location>
</feature>
<proteinExistence type="predicted"/>
<dbReference type="PANTHER" id="PTHR40132:SF1">
    <property type="entry name" value="PRE-MRNA-SPLICING FACTOR 38B"/>
    <property type="match status" value="1"/>
</dbReference>
<name>A0A2B7Z091_POLH7</name>
<evidence type="ECO:0008006" key="4">
    <source>
        <dbReference type="Google" id="ProtNLM"/>
    </source>
</evidence>
<feature type="compositionally biased region" description="Basic and acidic residues" evidence="1">
    <location>
        <begin position="94"/>
        <end position="180"/>
    </location>
</feature>
<feature type="compositionally biased region" description="Basic and acidic residues" evidence="1">
    <location>
        <begin position="238"/>
        <end position="254"/>
    </location>
</feature>
<dbReference type="OrthoDB" id="2431475at2759"/>
<dbReference type="EMBL" id="PDNA01000014">
    <property type="protein sequence ID" value="PGH26643.1"/>
    <property type="molecule type" value="Genomic_DNA"/>
</dbReference>
<feature type="compositionally biased region" description="Basic residues" evidence="1">
    <location>
        <begin position="206"/>
        <end position="237"/>
    </location>
</feature>
<feature type="region of interest" description="Disordered" evidence="1">
    <location>
        <begin position="346"/>
        <end position="373"/>
    </location>
</feature>
<evidence type="ECO:0000313" key="2">
    <source>
        <dbReference type="EMBL" id="PGH26643.1"/>
    </source>
</evidence>
<feature type="compositionally biased region" description="Basic and acidic residues" evidence="1">
    <location>
        <begin position="187"/>
        <end position="205"/>
    </location>
</feature>
<accession>A0A2B7Z091</accession>
<protein>
    <recommendedName>
        <fullName evidence="4">Pre-mRNA-splicing factor 38B</fullName>
    </recommendedName>
</protein>
<feature type="compositionally biased region" description="Polar residues" evidence="1">
    <location>
        <begin position="255"/>
        <end position="283"/>
    </location>
</feature>
<feature type="compositionally biased region" description="Basic and acidic residues" evidence="1">
    <location>
        <begin position="284"/>
        <end position="293"/>
    </location>
</feature>
<dbReference type="PANTHER" id="PTHR40132">
    <property type="entry name" value="PRE-MRNA-SPLICING FACTOR 38B"/>
    <property type="match status" value="1"/>
</dbReference>
<reference evidence="2 3" key="1">
    <citation type="submission" date="2017-10" db="EMBL/GenBank/DDBJ databases">
        <title>Comparative genomics in systemic dimorphic fungi from Ajellomycetaceae.</title>
        <authorList>
            <person name="Munoz J.F."/>
            <person name="Mcewen J.G."/>
            <person name="Clay O.K."/>
            <person name="Cuomo C.A."/>
        </authorList>
    </citation>
    <scope>NUCLEOTIDE SEQUENCE [LARGE SCALE GENOMIC DNA]</scope>
    <source>
        <strain evidence="2 3">UAMH7299</strain>
    </source>
</reference>
<evidence type="ECO:0000313" key="3">
    <source>
        <dbReference type="Proteomes" id="UP000224634"/>
    </source>
</evidence>
<dbReference type="STRING" id="1447883.A0A2B7Z091"/>
<evidence type="ECO:0000256" key="1">
    <source>
        <dbReference type="SAM" id="MobiDB-lite"/>
    </source>
</evidence>
<keyword evidence="3" id="KW-1185">Reference proteome</keyword>
<comment type="caution">
    <text evidence="2">The sequence shown here is derived from an EMBL/GenBank/DDBJ whole genome shotgun (WGS) entry which is preliminary data.</text>
</comment>
<feature type="compositionally biased region" description="Basic and acidic residues" evidence="1">
    <location>
        <begin position="60"/>
        <end position="83"/>
    </location>
</feature>
<feature type="compositionally biased region" description="Polar residues" evidence="1">
    <location>
        <begin position="308"/>
        <end position="317"/>
    </location>
</feature>
<gene>
    <name evidence="2" type="ORF">AJ80_01588</name>
</gene>
<dbReference type="AlphaFoldDB" id="A0A2B7Z091"/>
<organism evidence="2 3">
    <name type="scientific">Polytolypa hystricis (strain UAMH7299)</name>
    <dbReference type="NCBI Taxonomy" id="1447883"/>
    <lineage>
        <taxon>Eukaryota</taxon>
        <taxon>Fungi</taxon>
        <taxon>Dikarya</taxon>
        <taxon>Ascomycota</taxon>
        <taxon>Pezizomycotina</taxon>
        <taxon>Eurotiomycetes</taxon>
        <taxon>Eurotiomycetidae</taxon>
        <taxon>Onygenales</taxon>
        <taxon>Onygenales incertae sedis</taxon>
        <taxon>Polytolypa</taxon>
    </lineage>
</organism>